<keyword evidence="1" id="KW-0472">Membrane</keyword>
<dbReference type="AlphaFoldDB" id="A0A4U0WNX6"/>
<feature type="transmembrane region" description="Helical" evidence="1">
    <location>
        <begin position="65"/>
        <end position="88"/>
    </location>
</feature>
<dbReference type="SUPFAM" id="SSF48452">
    <property type="entry name" value="TPR-like"/>
    <property type="match status" value="2"/>
</dbReference>
<dbReference type="PANTHER" id="PTHR28142:SF1">
    <property type="entry name" value="MITOCHONDRIAL INNER MEMBRANE I-AAA PROTEASE SUPERCOMPLEX SUBUNIT MGR3-RELATED"/>
    <property type="match status" value="1"/>
</dbReference>
<evidence type="ECO:0008006" key="4">
    <source>
        <dbReference type="Google" id="ProtNLM"/>
    </source>
</evidence>
<dbReference type="InterPro" id="IPR011990">
    <property type="entry name" value="TPR-like_helical_dom_sf"/>
</dbReference>
<sequence length="412" mass="46132">MFSRACVRAAGRNPPSLAHQASHHPHSPLFAKLSPRVGTPVQTRTQRRPASTAAKARALFKEYPFSVSLASVIIIFSGGVLLYSNYVYNNYIVKAFHKFPEPVAKKLRRALYYTNISLSPKDALKYYKQALEVADEIGMDPFSDEIIGVKIQIAELMERIQNYSKSIEVLEILRRDCLAWEEKLGGKEGNAGKRTRVLAKTVAISIKLAEMYASEYVRNKNMAEERLVWAVETILKEKQRRDEYGVKEGEGDWVTDSEIGASLETLAHHYEEANKHYLATPLFLQALALRPQTDCHSVVLMNNLSISLAQQLPPKAPNETPPSHTSLVENARLWAQKAIDVAATIQPPERNEECDMGCVVATHNLGEFAEMLGNYAEARNRYEEAKSVARAIGFDEGAMNSEDGLRRIKGKN</sequence>
<dbReference type="Gene3D" id="1.25.40.10">
    <property type="entry name" value="Tetratricopeptide repeat domain"/>
    <property type="match status" value="1"/>
</dbReference>
<accession>A0A4U0WNX6</accession>
<reference evidence="2 3" key="1">
    <citation type="submission" date="2017-03" db="EMBL/GenBank/DDBJ databases">
        <title>Genomes of endolithic fungi from Antarctica.</title>
        <authorList>
            <person name="Coleine C."/>
            <person name="Masonjones S."/>
            <person name="Stajich J.E."/>
        </authorList>
    </citation>
    <scope>NUCLEOTIDE SEQUENCE [LARGE SCALE GENOMIC DNA]</scope>
    <source>
        <strain evidence="2 3">CCFEE 5187</strain>
    </source>
</reference>
<dbReference type="CDD" id="cd24145">
    <property type="entry name" value="Mgr3-like"/>
    <property type="match status" value="1"/>
</dbReference>
<evidence type="ECO:0000313" key="3">
    <source>
        <dbReference type="Proteomes" id="UP000308768"/>
    </source>
</evidence>
<keyword evidence="1" id="KW-1133">Transmembrane helix</keyword>
<dbReference type="GO" id="GO:0031942">
    <property type="term" value="C:i-AAA complex"/>
    <property type="evidence" value="ECO:0007669"/>
    <property type="project" value="TreeGrafter"/>
</dbReference>
<dbReference type="GO" id="GO:0051787">
    <property type="term" value="F:misfolded protein binding"/>
    <property type="evidence" value="ECO:0007669"/>
    <property type="project" value="TreeGrafter"/>
</dbReference>
<dbReference type="PANTHER" id="PTHR28142">
    <property type="entry name" value="MITOCHONDRIAL INNER MEMBRANE I-AAA PROTEASE SUPERCOMPLEX SUBUNIT MGR3-RELATED"/>
    <property type="match status" value="1"/>
</dbReference>
<dbReference type="Proteomes" id="UP000308768">
    <property type="component" value="Unassembled WGS sequence"/>
</dbReference>
<evidence type="ECO:0000313" key="2">
    <source>
        <dbReference type="EMBL" id="TKA64721.1"/>
    </source>
</evidence>
<dbReference type="EMBL" id="NAJN01001227">
    <property type="protein sequence ID" value="TKA64721.1"/>
    <property type="molecule type" value="Genomic_DNA"/>
</dbReference>
<evidence type="ECO:0000256" key="1">
    <source>
        <dbReference type="SAM" id="Phobius"/>
    </source>
</evidence>
<protein>
    <recommendedName>
        <fullName evidence="4">TPR domain-containing protein</fullName>
    </recommendedName>
</protein>
<dbReference type="OrthoDB" id="10050400at2759"/>
<keyword evidence="1" id="KW-0812">Transmembrane</keyword>
<dbReference type="STRING" id="331657.A0A4U0WNX6"/>
<keyword evidence="3" id="KW-1185">Reference proteome</keyword>
<dbReference type="InterPro" id="IPR040201">
    <property type="entry name" value="Mrg3-like"/>
</dbReference>
<proteinExistence type="predicted"/>
<gene>
    <name evidence="2" type="ORF">B0A49_07988</name>
</gene>
<comment type="caution">
    <text evidence="2">The sequence shown here is derived from an EMBL/GenBank/DDBJ whole genome shotgun (WGS) entry which is preliminary data.</text>
</comment>
<dbReference type="GO" id="GO:0006515">
    <property type="term" value="P:protein quality control for misfolded or incompletely synthesized proteins"/>
    <property type="evidence" value="ECO:0007669"/>
    <property type="project" value="TreeGrafter"/>
</dbReference>
<name>A0A4U0WNX6_9PEZI</name>
<organism evidence="2 3">
    <name type="scientific">Cryomyces minteri</name>
    <dbReference type="NCBI Taxonomy" id="331657"/>
    <lineage>
        <taxon>Eukaryota</taxon>
        <taxon>Fungi</taxon>
        <taxon>Dikarya</taxon>
        <taxon>Ascomycota</taxon>
        <taxon>Pezizomycotina</taxon>
        <taxon>Dothideomycetes</taxon>
        <taxon>Dothideomycetes incertae sedis</taxon>
        <taxon>Cryomyces</taxon>
    </lineage>
</organism>